<accession>A0A059ZQD0</accession>
<dbReference type="InterPro" id="IPR013033">
    <property type="entry name" value="MinC"/>
</dbReference>
<dbReference type="PANTHER" id="PTHR34108">
    <property type="entry name" value="SEPTUM SITE-DETERMINING PROTEIN MINC"/>
    <property type="match status" value="1"/>
</dbReference>
<proteinExistence type="inferred from homology"/>
<keyword evidence="4 6" id="KW-0131">Cell cycle</keyword>
<name>A0A059ZQD0_ACICK</name>
<dbReference type="GO" id="GO:0000917">
    <property type="term" value="P:division septum assembly"/>
    <property type="evidence" value="ECO:0007669"/>
    <property type="project" value="UniProtKB-KW"/>
</dbReference>
<evidence type="ECO:0000256" key="1">
    <source>
        <dbReference type="ARBA" id="ARBA00006291"/>
    </source>
</evidence>
<dbReference type="KEGG" id="acz:Acaty_c0008"/>
<dbReference type="HOGENOM" id="CLU_067812_0_1_6"/>
<dbReference type="AlphaFoldDB" id="A0A059ZQD0"/>
<evidence type="ECO:0000256" key="4">
    <source>
        <dbReference type="ARBA" id="ARBA00023306"/>
    </source>
</evidence>
<dbReference type="EMBL" id="CP005986">
    <property type="protein sequence ID" value="AIA53900.1"/>
    <property type="molecule type" value="Genomic_DNA"/>
</dbReference>
<organism evidence="8 9">
    <name type="scientific">Acidithiobacillus caldus (strain ATCC 51756 / DSM 8584 / KU)</name>
    <dbReference type="NCBI Taxonomy" id="637389"/>
    <lineage>
        <taxon>Bacteria</taxon>
        <taxon>Pseudomonadati</taxon>
        <taxon>Pseudomonadota</taxon>
        <taxon>Acidithiobacillia</taxon>
        <taxon>Acidithiobacillales</taxon>
        <taxon>Acidithiobacillaceae</taxon>
        <taxon>Acidithiobacillus</taxon>
    </lineage>
</organism>
<comment type="similarity">
    <text evidence="1 6">Belongs to the MinC family.</text>
</comment>
<dbReference type="PANTHER" id="PTHR34108:SF1">
    <property type="entry name" value="SEPTUM SITE-DETERMINING PROTEIN MINC"/>
    <property type="match status" value="1"/>
</dbReference>
<protein>
    <recommendedName>
        <fullName evidence="6">Probable septum site-determining protein MinC</fullName>
    </recommendedName>
</protein>
<evidence type="ECO:0000256" key="2">
    <source>
        <dbReference type="ARBA" id="ARBA00022618"/>
    </source>
</evidence>
<keyword evidence="3 6" id="KW-0717">Septation</keyword>
<dbReference type="GO" id="GO:1901891">
    <property type="term" value="P:regulation of cell septum assembly"/>
    <property type="evidence" value="ECO:0007669"/>
    <property type="project" value="InterPro"/>
</dbReference>
<evidence type="ECO:0000259" key="7">
    <source>
        <dbReference type="Pfam" id="PF03775"/>
    </source>
</evidence>
<reference evidence="8 9" key="1">
    <citation type="journal article" date="2009" name="J. Bacteriol.">
        <title>Draft genome sequence of the extremely acidophilic bacterium Acidithiobacillus caldus ATCC 51756 reveals metabolic versatility in the genus Acidithiobacillus.</title>
        <authorList>
            <person name="Valdes J."/>
            <person name="Quatrini R."/>
            <person name="Hallberg K."/>
            <person name="Dopson M."/>
            <person name="Valenzuela P.D."/>
            <person name="Holmes D.S."/>
        </authorList>
    </citation>
    <scope>NUCLEOTIDE SEQUENCE [LARGE SCALE GENOMIC DNA]</scope>
    <source>
        <strain evidence="9">ATCC 51756 / DSM 8584 / KU</strain>
    </source>
</reference>
<dbReference type="Gene3D" id="3.30.70.260">
    <property type="match status" value="1"/>
</dbReference>
<dbReference type="InterPro" id="IPR016098">
    <property type="entry name" value="CAP/MinC_C"/>
</dbReference>
<keyword evidence="2 6" id="KW-0132">Cell division</keyword>
<evidence type="ECO:0000313" key="8">
    <source>
        <dbReference type="EMBL" id="AIA53900.1"/>
    </source>
</evidence>
<dbReference type="GeneID" id="92930078"/>
<dbReference type="InterPro" id="IPR036145">
    <property type="entry name" value="MinC_C_sf"/>
</dbReference>
<evidence type="ECO:0000256" key="5">
    <source>
        <dbReference type="ARBA" id="ARBA00025606"/>
    </source>
</evidence>
<evidence type="ECO:0000256" key="3">
    <source>
        <dbReference type="ARBA" id="ARBA00023210"/>
    </source>
</evidence>
<sequence>MADIQRKGSRLRLSGGVFTLPILELWDVDAADLGRELLDREGRLPDLLQGAGLVLDLANWSDTDTDALARSVASLRELGCTVVGVRQASAGLCEAAQRLGLAILRGRDPGASPPPTATNVATPPSRILDQPVRSGQRVYARHTGLVCLGAVNAGAEVLADGHLHVYGALRGRAMAGVSGASEARIFCHSLEAELVAIAGIYSTLDSQHPQWGRPSQVYLDNDALHIIPLES</sequence>
<feature type="domain" description="Septum formation inhibitor MinC C-terminal" evidence="7">
    <location>
        <begin position="127"/>
        <end position="226"/>
    </location>
</feature>
<dbReference type="RefSeq" id="WP_004869647.1">
    <property type="nucleotide sequence ID" value="NZ_CP005986.1"/>
</dbReference>
<evidence type="ECO:0000256" key="6">
    <source>
        <dbReference type="HAMAP-Rule" id="MF_00267"/>
    </source>
</evidence>
<dbReference type="Proteomes" id="UP000005522">
    <property type="component" value="Chromosome"/>
</dbReference>
<dbReference type="InterPro" id="IPR005526">
    <property type="entry name" value="Septum_form_inhib_MinC_C"/>
</dbReference>
<dbReference type="Gene3D" id="2.160.20.70">
    <property type="match status" value="1"/>
</dbReference>
<dbReference type="HAMAP" id="MF_00267">
    <property type="entry name" value="MinC"/>
    <property type="match status" value="1"/>
</dbReference>
<comment type="function">
    <text evidence="5 6">Cell division inhibitor that blocks the formation of polar Z ring septums. Rapidly oscillates between the poles of the cell to destabilize FtsZ filaments that have formed before they mature into polar Z rings. Prevents FtsZ polymerization.</text>
</comment>
<comment type="subunit">
    <text evidence="6">Interacts with MinD and FtsZ.</text>
</comment>
<gene>
    <name evidence="6" type="primary">minC</name>
    <name evidence="8" type="ORF">Acaty_c0008</name>
</gene>
<dbReference type="eggNOG" id="COG0850">
    <property type="taxonomic scope" value="Bacteria"/>
</dbReference>
<dbReference type="NCBIfam" id="TIGR01222">
    <property type="entry name" value="minC"/>
    <property type="match status" value="1"/>
</dbReference>
<dbReference type="SUPFAM" id="SSF63848">
    <property type="entry name" value="Cell-division inhibitor MinC, C-terminal domain"/>
    <property type="match status" value="1"/>
</dbReference>
<dbReference type="Pfam" id="PF03775">
    <property type="entry name" value="MinC_C"/>
    <property type="match status" value="1"/>
</dbReference>
<evidence type="ECO:0000313" key="9">
    <source>
        <dbReference type="Proteomes" id="UP000005522"/>
    </source>
</evidence>
<dbReference type="GO" id="GO:0000902">
    <property type="term" value="P:cell morphogenesis"/>
    <property type="evidence" value="ECO:0007669"/>
    <property type="project" value="InterPro"/>
</dbReference>